<accession>A0A166WGU6</accession>
<name>A0A166WGU6_METRR</name>
<evidence type="ECO:0000313" key="2">
    <source>
        <dbReference type="Proteomes" id="UP000243498"/>
    </source>
</evidence>
<protein>
    <submittedName>
        <fullName evidence="1">C6 zinc finger domain-containing protein</fullName>
    </submittedName>
</protein>
<keyword evidence="2" id="KW-1185">Reference proteome</keyword>
<dbReference type="AlphaFoldDB" id="A0A166WGU6"/>
<evidence type="ECO:0000313" key="1">
    <source>
        <dbReference type="EMBL" id="OAA34710.1"/>
    </source>
</evidence>
<sequence length="165" mass="18114">MEIQCSRYTPPPSINISGGFNERHTMQAVSAAKALVDLFTLSTSPTTHSLFIMRMGSMAAATHISACEHYLKGAEDAHAKNRVRVFLGTLRAFENIWPQPRKWSKEIKLMAKAVSDSRGADGDTMLHHEWGQEDSVDGLGMGVAGFDLALLRSCFEGQHKGRHGS</sequence>
<organism evidence="1 2">
    <name type="scientific">Metarhizium rileyi (strain RCEF 4871)</name>
    <name type="common">Nomuraea rileyi</name>
    <dbReference type="NCBI Taxonomy" id="1649241"/>
    <lineage>
        <taxon>Eukaryota</taxon>
        <taxon>Fungi</taxon>
        <taxon>Dikarya</taxon>
        <taxon>Ascomycota</taxon>
        <taxon>Pezizomycotina</taxon>
        <taxon>Sordariomycetes</taxon>
        <taxon>Hypocreomycetidae</taxon>
        <taxon>Hypocreales</taxon>
        <taxon>Clavicipitaceae</taxon>
        <taxon>Metarhizium</taxon>
    </lineage>
</organism>
<dbReference type="Proteomes" id="UP000243498">
    <property type="component" value="Unassembled WGS sequence"/>
</dbReference>
<dbReference type="OrthoDB" id="10067394at2759"/>
<dbReference type="STRING" id="1081105.A0A166WGU6"/>
<gene>
    <name evidence="1" type="ORF">NOR_08339</name>
</gene>
<comment type="caution">
    <text evidence="1">The sequence shown here is derived from an EMBL/GenBank/DDBJ whole genome shotgun (WGS) entry which is preliminary data.</text>
</comment>
<proteinExistence type="predicted"/>
<reference evidence="1 2" key="1">
    <citation type="journal article" date="2016" name="Genome Biol. Evol.">
        <title>Divergent and convergent evolution of fungal pathogenicity.</title>
        <authorList>
            <person name="Shang Y."/>
            <person name="Xiao G."/>
            <person name="Zheng P."/>
            <person name="Cen K."/>
            <person name="Zhan S."/>
            <person name="Wang C."/>
        </authorList>
    </citation>
    <scope>NUCLEOTIDE SEQUENCE [LARGE SCALE GENOMIC DNA]</scope>
    <source>
        <strain evidence="1 2">RCEF 4871</strain>
    </source>
</reference>
<dbReference type="EMBL" id="AZHC01000049">
    <property type="protein sequence ID" value="OAA34710.1"/>
    <property type="molecule type" value="Genomic_DNA"/>
</dbReference>